<evidence type="ECO:0000256" key="2">
    <source>
        <dbReference type="ARBA" id="ARBA00022723"/>
    </source>
</evidence>
<keyword evidence="3 6" id="KW-0863">Zinc-finger</keyword>
<proteinExistence type="predicted"/>
<evidence type="ECO:0000256" key="1">
    <source>
        <dbReference type="ARBA" id="ARBA00022679"/>
    </source>
</evidence>
<evidence type="ECO:0000256" key="7">
    <source>
        <dbReference type="SAM" id="MobiDB-lite"/>
    </source>
</evidence>
<dbReference type="GO" id="GO:0000151">
    <property type="term" value="C:ubiquitin ligase complex"/>
    <property type="evidence" value="ECO:0007669"/>
    <property type="project" value="TreeGrafter"/>
</dbReference>
<dbReference type="SUPFAM" id="SSF57850">
    <property type="entry name" value="RING/U-box"/>
    <property type="match status" value="1"/>
</dbReference>
<evidence type="ECO:0000256" key="6">
    <source>
        <dbReference type="PROSITE-ProRule" id="PRU00175"/>
    </source>
</evidence>
<evidence type="ECO:0000313" key="10">
    <source>
        <dbReference type="EMBL" id="CDP38315.1"/>
    </source>
</evidence>
<reference evidence="10" key="2">
    <citation type="submission" date="2014-06" db="EMBL/GenBank/DDBJ databases">
        <title>The complete genome of Blastobotrys (Arxula) adeninivorans LS3 - a yeast of biotechnological interest.</title>
        <authorList>
            <person name="Kunze G."/>
            <person name="Gaillardin C."/>
            <person name="Czernicka M."/>
            <person name="Durrens P."/>
            <person name="Martin T."/>
            <person name="Boer E."/>
            <person name="Gabaldon T."/>
            <person name="Cruz J."/>
            <person name="Talla E."/>
            <person name="Marck C."/>
            <person name="Goffeau A."/>
            <person name="Barbe V."/>
            <person name="Baret P."/>
            <person name="Baronian K."/>
            <person name="Beier S."/>
            <person name="Bleykasten C."/>
            <person name="Bode R."/>
            <person name="Casaregola S."/>
            <person name="Despons L."/>
            <person name="Fairhead C."/>
            <person name="Giersberg M."/>
            <person name="Gierski P."/>
            <person name="Hahnel U."/>
            <person name="Hartmann A."/>
            <person name="Jankowska D."/>
            <person name="Jubin C."/>
            <person name="Jung P."/>
            <person name="Lafontaine I."/>
            <person name="Leh-Louis V."/>
            <person name="Lemaire M."/>
            <person name="Marcet-Houben M."/>
            <person name="Mascher M."/>
            <person name="Morel G."/>
            <person name="Richard G.-F."/>
            <person name="Riechen J."/>
            <person name="Sacerdot C."/>
            <person name="Sarkar A."/>
            <person name="Savel G."/>
            <person name="Schacherer J."/>
            <person name="Sherman D."/>
            <person name="Straub M.-L."/>
            <person name="Stein N."/>
            <person name="Thierry A."/>
            <person name="Trautwein-Schult A."/>
            <person name="Westhof E."/>
            <person name="Worch S."/>
            <person name="Dujon B."/>
            <person name="Souciet J.-L."/>
            <person name="Wincker P."/>
            <person name="Scholz U."/>
            <person name="Neuveglise N."/>
        </authorList>
    </citation>
    <scope>NUCLEOTIDE SEQUENCE</scope>
    <source>
        <strain evidence="10">LS3</strain>
    </source>
</reference>
<keyword evidence="5" id="KW-0862">Zinc</keyword>
<evidence type="ECO:0000256" key="3">
    <source>
        <dbReference type="ARBA" id="ARBA00022771"/>
    </source>
</evidence>
<feature type="compositionally biased region" description="Polar residues" evidence="7">
    <location>
        <begin position="151"/>
        <end position="173"/>
    </location>
</feature>
<feature type="domain" description="RING-type" evidence="9">
    <location>
        <begin position="388"/>
        <end position="432"/>
    </location>
</feature>
<dbReference type="GO" id="GO:0005829">
    <property type="term" value="C:cytosol"/>
    <property type="evidence" value="ECO:0007669"/>
    <property type="project" value="TreeGrafter"/>
</dbReference>
<dbReference type="InterPro" id="IPR000253">
    <property type="entry name" value="FHA_dom"/>
</dbReference>
<accession>A0A060TB46</accession>
<gene>
    <name evidence="10" type="ORF">GNLVRS02_ARAD1D31944g</name>
</gene>
<dbReference type="GO" id="GO:0006511">
    <property type="term" value="P:ubiquitin-dependent protein catabolic process"/>
    <property type="evidence" value="ECO:0007669"/>
    <property type="project" value="TreeGrafter"/>
</dbReference>
<keyword evidence="4" id="KW-0833">Ubl conjugation pathway</keyword>
<dbReference type="Gene3D" id="3.30.40.10">
    <property type="entry name" value="Zinc/RING finger domain, C3HC4 (zinc finger)"/>
    <property type="match status" value="1"/>
</dbReference>
<dbReference type="SMART" id="SM00184">
    <property type="entry name" value="RING"/>
    <property type="match status" value="1"/>
</dbReference>
<evidence type="ECO:0000259" key="8">
    <source>
        <dbReference type="PROSITE" id="PS50006"/>
    </source>
</evidence>
<keyword evidence="1" id="KW-0808">Transferase</keyword>
<dbReference type="Gene3D" id="2.60.200.20">
    <property type="match status" value="1"/>
</dbReference>
<dbReference type="PANTHER" id="PTHR15067:SF7">
    <property type="entry name" value="E3 UBIQUITIN-PROTEIN LIGASE DMA1-RELATED"/>
    <property type="match status" value="1"/>
</dbReference>
<evidence type="ECO:0000256" key="4">
    <source>
        <dbReference type="ARBA" id="ARBA00022786"/>
    </source>
</evidence>
<dbReference type="FunFam" id="2.60.200.20:FF:000030">
    <property type="entry name" value="FHA domain-containing protein"/>
    <property type="match status" value="1"/>
</dbReference>
<dbReference type="EC" id="6.3.2.19" evidence="10"/>
<feature type="compositionally biased region" description="Polar residues" evidence="7">
    <location>
        <begin position="95"/>
        <end position="105"/>
    </location>
</feature>
<dbReference type="InterPro" id="IPR008984">
    <property type="entry name" value="SMAD_FHA_dom_sf"/>
</dbReference>
<dbReference type="PROSITE" id="PS50089">
    <property type="entry name" value="ZF_RING_2"/>
    <property type="match status" value="1"/>
</dbReference>
<dbReference type="GO" id="GO:0016874">
    <property type="term" value="F:ligase activity"/>
    <property type="evidence" value="ECO:0007669"/>
    <property type="project" value="UniProtKB-KW"/>
</dbReference>
<reference evidence="10" key="1">
    <citation type="submission" date="2014-02" db="EMBL/GenBank/DDBJ databases">
        <authorList>
            <person name="Genoscope - CEA"/>
        </authorList>
    </citation>
    <scope>NUCLEOTIDE SEQUENCE</scope>
    <source>
        <strain evidence="10">LS3</strain>
    </source>
</reference>
<dbReference type="GO" id="GO:0008270">
    <property type="term" value="F:zinc ion binding"/>
    <property type="evidence" value="ECO:0007669"/>
    <property type="project" value="UniProtKB-KW"/>
</dbReference>
<feature type="compositionally biased region" description="Pro residues" evidence="7">
    <location>
        <begin position="75"/>
        <end position="84"/>
    </location>
</feature>
<protein>
    <submittedName>
        <fullName evidence="10">ARAD1D31944p</fullName>
        <ecNumber evidence="10">6.3.2.19</ecNumber>
    </submittedName>
</protein>
<dbReference type="SMART" id="SM00240">
    <property type="entry name" value="FHA"/>
    <property type="match status" value="1"/>
</dbReference>
<dbReference type="InterPro" id="IPR013083">
    <property type="entry name" value="Znf_RING/FYVE/PHD"/>
</dbReference>
<dbReference type="PROSITE" id="PS50006">
    <property type="entry name" value="FHA_DOMAIN"/>
    <property type="match status" value="1"/>
</dbReference>
<sequence length="460" mass="50069">MASSPYPQPQPQQSSRSVLRVLSGPSKPPHQQSGSRSRSRSRSNSHSTTTNTTRSLRSVASLPSLRLRIPFAKHTPPPPVPALPAEPSSAESAKGQRSSMSTRSASEPLLEAILTSNGHGTSNGGSAGDHGRLASPSHPSNPDSPVEVSVTPPTANGTTSLDSPNRTFSSNPYATLVNRPDDDSTAHTSAAGSATAMVDHQTHHEHESERHHNGQDPYPYAIRLTPFIDHSSTMPAFYIGAVERKCSAGALIKVGRYTDKRDDSAIQPPELAPIVFKSKVVSRSHAEFTVDDEGKWFVRDVKSSSGTFLNHIRLAPACHESEPTPISDGDVLQLGMDYRGGSEEIYKCVKIRIELNYSWKKKANQFNMKALSDLRDVFAAQSHDLQECAICLLPVSPLQALFIAPCSHAWHYKCIRPLIIKPYPHFSCPNCRAVCDLEADIEVPDLSHLKLENGTTRNGE</sequence>
<dbReference type="Pfam" id="PF00498">
    <property type="entry name" value="FHA"/>
    <property type="match status" value="1"/>
</dbReference>
<feature type="compositionally biased region" description="Pro residues" evidence="7">
    <location>
        <begin position="1"/>
        <end position="10"/>
    </location>
</feature>
<dbReference type="PANTHER" id="PTHR15067">
    <property type="entry name" value="E3 UBIQUITIN-PROTEIN LIGASE RNF8"/>
    <property type="match status" value="1"/>
</dbReference>
<feature type="compositionally biased region" description="Low complexity" evidence="7">
    <location>
        <begin position="44"/>
        <end position="58"/>
    </location>
</feature>
<keyword evidence="10" id="KW-0436">Ligase</keyword>
<feature type="compositionally biased region" description="Low complexity" evidence="7">
    <location>
        <begin position="186"/>
        <end position="196"/>
    </location>
</feature>
<feature type="region of interest" description="Disordered" evidence="7">
    <location>
        <begin position="1"/>
        <end position="218"/>
    </location>
</feature>
<dbReference type="GO" id="GO:0016567">
    <property type="term" value="P:protein ubiquitination"/>
    <property type="evidence" value="ECO:0007669"/>
    <property type="project" value="TreeGrafter"/>
</dbReference>
<dbReference type="Pfam" id="PF17123">
    <property type="entry name" value="zf-RING_11"/>
    <property type="match status" value="1"/>
</dbReference>
<dbReference type="GO" id="GO:0032153">
    <property type="term" value="C:cell division site"/>
    <property type="evidence" value="ECO:0007669"/>
    <property type="project" value="TreeGrafter"/>
</dbReference>
<organism evidence="10">
    <name type="scientific">Blastobotrys adeninivorans</name>
    <name type="common">Yeast</name>
    <name type="synonym">Arxula adeninivorans</name>
    <dbReference type="NCBI Taxonomy" id="409370"/>
    <lineage>
        <taxon>Eukaryota</taxon>
        <taxon>Fungi</taxon>
        <taxon>Dikarya</taxon>
        <taxon>Ascomycota</taxon>
        <taxon>Saccharomycotina</taxon>
        <taxon>Dipodascomycetes</taxon>
        <taxon>Dipodascales</taxon>
        <taxon>Trichomonascaceae</taxon>
        <taxon>Blastobotrys</taxon>
    </lineage>
</organism>
<feature type="compositionally biased region" description="Basic and acidic residues" evidence="7">
    <location>
        <begin position="200"/>
        <end position="214"/>
    </location>
</feature>
<dbReference type="AlphaFoldDB" id="A0A060TB46"/>
<dbReference type="EMBL" id="HG937694">
    <property type="protein sequence ID" value="CDP38315.1"/>
    <property type="molecule type" value="Genomic_DNA"/>
</dbReference>
<keyword evidence="2" id="KW-0479">Metal-binding</keyword>
<evidence type="ECO:0000256" key="5">
    <source>
        <dbReference type="ARBA" id="ARBA00022833"/>
    </source>
</evidence>
<dbReference type="GO" id="GO:0061630">
    <property type="term" value="F:ubiquitin protein ligase activity"/>
    <property type="evidence" value="ECO:0007669"/>
    <property type="project" value="TreeGrafter"/>
</dbReference>
<dbReference type="SUPFAM" id="SSF49879">
    <property type="entry name" value="SMAD/FHA domain"/>
    <property type="match status" value="1"/>
</dbReference>
<evidence type="ECO:0000259" key="9">
    <source>
        <dbReference type="PROSITE" id="PS50089"/>
    </source>
</evidence>
<feature type="domain" description="FHA" evidence="8">
    <location>
        <begin position="252"/>
        <end position="314"/>
    </location>
</feature>
<name>A0A060TB46_BLAAD</name>
<dbReference type="InterPro" id="IPR001841">
    <property type="entry name" value="Znf_RING"/>
</dbReference>